<evidence type="ECO:0000313" key="3">
    <source>
        <dbReference type="Proteomes" id="UP000266649"/>
    </source>
</evidence>
<gene>
    <name evidence="2" type="ORF">D2N39_21730</name>
</gene>
<dbReference type="AlphaFoldDB" id="A0A398BQW9"/>
<dbReference type="InterPro" id="IPR051534">
    <property type="entry name" value="CBASS_pafABC_assoc_protein"/>
</dbReference>
<keyword evidence="3" id="KW-1185">Reference proteome</keyword>
<sequence length="243" mass="26217">MRAFSRLGGDGFQSKYWTKRPSPCEGGRLLQCHRGFAMRPGRPTPLTLTRRALGTRLAGFAAAIGFGQSAATSVAAQPTSALDPELRDAALRGLALASHRGDPVAARAAEATLARLAETDPEAALLGRIYQLLDVRPAAYWHGDLPAAAAADLSALHGAIRASQPVVFGYTDLSGQETTRTVLPLALVHPPQGVKLLAWCEERRDFRQFFVRAMQGLTLTEGDFSGDRMDLLRGLLDKEARRT</sequence>
<reference evidence="2 3" key="1">
    <citation type="submission" date="2018-09" db="EMBL/GenBank/DDBJ databases">
        <title>Gemmobacter lutimaris sp. nov., a marine bacterium isolated from tidal flat.</title>
        <authorList>
            <person name="Lee D.W."/>
            <person name="Yoo Y."/>
            <person name="Kim J.-J."/>
            <person name="Kim B.S."/>
        </authorList>
    </citation>
    <scope>NUCLEOTIDE SEQUENCE [LARGE SCALE GENOMIC DNA]</scope>
    <source>
        <strain evidence="2 3">YJ-T1-11</strain>
    </source>
</reference>
<dbReference type="PROSITE" id="PS52050">
    <property type="entry name" value="WYL"/>
    <property type="match status" value="1"/>
</dbReference>
<dbReference type="InterPro" id="IPR026881">
    <property type="entry name" value="WYL_dom"/>
</dbReference>
<accession>A0A398BQW9</accession>
<dbReference type="Proteomes" id="UP000266649">
    <property type="component" value="Unassembled WGS sequence"/>
</dbReference>
<protein>
    <submittedName>
        <fullName evidence="2">WYL domain-containing protein</fullName>
    </submittedName>
</protein>
<evidence type="ECO:0000259" key="1">
    <source>
        <dbReference type="Pfam" id="PF13280"/>
    </source>
</evidence>
<name>A0A398BQW9_9RHOB</name>
<dbReference type="PANTHER" id="PTHR34580">
    <property type="match status" value="1"/>
</dbReference>
<dbReference type="PANTHER" id="PTHR34580:SF3">
    <property type="entry name" value="PROTEIN PAFB"/>
    <property type="match status" value="1"/>
</dbReference>
<dbReference type="Pfam" id="PF13280">
    <property type="entry name" value="WYL"/>
    <property type="match status" value="1"/>
</dbReference>
<dbReference type="EMBL" id="QXXQ01000026">
    <property type="protein sequence ID" value="RID89723.1"/>
    <property type="molecule type" value="Genomic_DNA"/>
</dbReference>
<organism evidence="2 3">
    <name type="scientific">Gemmobacter lutimaris</name>
    <dbReference type="NCBI Taxonomy" id="2306023"/>
    <lineage>
        <taxon>Bacteria</taxon>
        <taxon>Pseudomonadati</taxon>
        <taxon>Pseudomonadota</taxon>
        <taxon>Alphaproteobacteria</taxon>
        <taxon>Rhodobacterales</taxon>
        <taxon>Paracoccaceae</taxon>
        <taxon>Gemmobacter</taxon>
    </lineage>
</organism>
<comment type="caution">
    <text evidence="2">The sequence shown here is derived from an EMBL/GenBank/DDBJ whole genome shotgun (WGS) entry which is preliminary data.</text>
</comment>
<proteinExistence type="predicted"/>
<feature type="domain" description="WYL" evidence="1">
    <location>
        <begin position="153"/>
        <end position="218"/>
    </location>
</feature>
<evidence type="ECO:0000313" key="2">
    <source>
        <dbReference type="EMBL" id="RID89723.1"/>
    </source>
</evidence>